<dbReference type="InterPro" id="IPR008271">
    <property type="entry name" value="Ser/Thr_kinase_AS"/>
</dbReference>
<dbReference type="InterPro" id="IPR000719">
    <property type="entry name" value="Prot_kinase_dom"/>
</dbReference>
<organism evidence="4 5">
    <name type="scientific">Periconia macrospinosa</name>
    <dbReference type="NCBI Taxonomy" id="97972"/>
    <lineage>
        <taxon>Eukaryota</taxon>
        <taxon>Fungi</taxon>
        <taxon>Dikarya</taxon>
        <taxon>Ascomycota</taxon>
        <taxon>Pezizomycotina</taxon>
        <taxon>Dothideomycetes</taxon>
        <taxon>Pleosporomycetidae</taxon>
        <taxon>Pleosporales</taxon>
        <taxon>Massarineae</taxon>
        <taxon>Periconiaceae</taxon>
        <taxon>Periconia</taxon>
    </lineage>
</organism>
<evidence type="ECO:0000256" key="2">
    <source>
        <dbReference type="ARBA" id="ARBA00022840"/>
    </source>
</evidence>
<evidence type="ECO:0000313" key="4">
    <source>
        <dbReference type="EMBL" id="PVH99786.1"/>
    </source>
</evidence>
<evidence type="ECO:0000259" key="3">
    <source>
        <dbReference type="PROSITE" id="PS50011"/>
    </source>
</evidence>
<dbReference type="GO" id="GO:0005886">
    <property type="term" value="C:plasma membrane"/>
    <property type="evidence" value="ECO:0007669"/>
    <property type="project" value="TreeGrafter"/>
</dbReference>
<dbReference type="SUPFAM" id="SSF56112">
    <property type="entry name" value="Protein kinase-like (PK-like)"/>
    <property type="match status" value="1"/>
</dbReference>
<keyword evidence="2" id="KW-0067">ATP-binding</keyword>
<accession>A0A2V1DNS0</accession>
<dbReference type="PROSITE" id="PS00108">
    <property type="entry name" value="PROTEIN_KINASE_ST"/>
    <property type="match status" value="1"/>
</dbReference>
<evidence type="ECO:0000256" key="1">
    <source>
        <dbReference type="ARBA" id="ARBA00022741"/>
    </source>
</evidence>
<name>A0A2V1DNS0_9PLEO</name>
<dbReference type="STRING" id="97972.A0A2V1DNS0"/>
<dbReference type="PANTHER" id="PTHR27001:SF931">
    <property type="entry name" value="OS11G0664100 PROTEIN"/>
    <property type="match status" value="1"/>
</dbReference>
<dbReference type="Gene3D" id="1.10.510.10">
    <property type="entry name" value="Transferase(Phosphotransferase) domain 1"/>
    <property type="match status" value="1"/>
</dbReference>
<sequence>MSFFFGFASRSQQHLGLLDSRNTLLSFLGTAQLLSVDLLPITWNPALKDVGAGGMATLHERSISRNLSLVFKRVDPNNFPHYTEKATEDMVYRTLAAEIATARHYEVVESDYLAHLEGVCWDIERGGKVWPVLVYEKARYGSLKSIVESPQIVAPTTLDVTAKLRICTHIARGLATLHHSAIVHGDIKPDNVIIFEDKKG</sequence>
<keyword evidence="5" id="KW-1185">Reference proteome</keyword>
<dbReference type="OrthoDB" id="626167at2759"/>
<dbReference type="InterPro" id="IPR011009">
    <property type="entry name" value="Kinase-like_dom_sf"/>
</dbReference>
<keyword evidence="1" id="KW-0547">Nucleotide-binding</keyword>
<dbReference type="PANTHER" id="PTHR27001">
    <property type="entry name" value="OS01G0253100 PROTEIN"/>
    <property type="match status" value="1"/>
</dbReference>
<dbReference type="Proteomes" id="UP000244855">
    <property type="component" value="Unassembled WGS sequence"/>
</dbReference>
<dbReference type="AlphaFoldDB" id="A0A2V1DNS0"/>
<dbReference type="Pfam" id="PF00069">
    <property type="entry name" value="Pkinase"/>
    <property type="match status" value="1"/>
</dbReference>
<protein>
    <recommendedName>
        <fullName evidence="3">Protein kinase domain-containing protein</fullName>
    </recommendedName>
</protein>
<reference evidence="4 5" key="1">
    <citation type="journal article" date="2018" name="Sci. Rep.">
        <title>Comparative genomics provides insights into the lifestyle and reveals functional heterogeneity of dark septate endophytic fungi.</title>
        <authorList>
            <person name="Knapp D.G."/>
            <person name="Nemeth J.B."/>
            <person name="Barry K."/>
            <person name="Hainaut M."/>
            <person name="Henrissat B."/>
            <person name="Johnson J."/>
            <person name="Kuo A."/>
            <person name="Lim J.H.P."/>
            <person name="Lipzen A."/>
            <person name="Nolan M."/>
            <person name="Ohm R.A."/>
            <person name="Tamas L."/>
            <person name="Grigoriev I.V."/>
            <person name="Spatafora J.W."/>
            <person name="Nagy L.G."/>
            <person name="Kovacs G.M."/>
        </authorList>
    </citation>
    <scope>NUCLEOTIDE SEQUENCE [LARGE SCALE GENOMIC DNA]</scope>
    <source>
        <strain evidence="4 5">DSE2036</strain>
    </source>
</reference>
<dbReference type="EMBL" id="KZ805385">
    <property type="protein sequence ID" value="PVH99786.1"/>
    <property type="molecule type" value="Genomic_DNA"/>
</dbReference>
<evidence type="ECO:0000313" key="5">
    <source>
        <dbReference type="Proteomes" id="UP000244855"/>
    </source>
</evidence>
<proteinExistence type="predicted"/>
<dbReference type="GO" id="GO:0004672">
    <property type="term" value="F:protein kinase activity"/>
    <property type="evidence" value="ECO:0007669"/>
    <property type="project" value="InterPro"/>
</dbReference>
<dbReference type="GO" id="GO:0005524">
    <property type="term" value="F:ATP binding"/>
    <property type="evidence" value="ECO:0007669"/>
    <property type="project" value="UniProtKB-KW"/>
</dbReference>
<gene>
    <name evidence="4" type="ORF">DM02DRAFT_656069</name>
</gene>
<dbReference type="PROSITE" id="PS50011">
    <property type="entry name" value="PROTEIN_KINASE_DOM"/>
    <property type="match status" value="1"/>
</dbReference>
<feature type="domain" description="Protein kinase" evidence="3">
    <location>
        <begin position="44"/>
        <end position="200"/>
    </location>
</feature>